<name>A0A183D3L0_9BILA</name>
<comment type="cofactor">
    <cofactor evidence="1">
        <name>FAD</name>
        <dbReference type="ChEBI" id="CHEBI:57692"/>
    </cofactor>
</comment>
<evidence type="ECO:0000313" key="8">
    <source>
        <dbReference type="WBParaSite" id="GPUH_0000330601-mRNA-1"/>
    </source>
</evidence>
<reference evidence="6 7" key="2">
    <citation type="submission" date="2018-11" db="EMBL/GenBank/DDBJ databases">
        <authorList>
            <consortium name="Pathogen Informatics"/>
        </authorList>
    </citation>
    <scope>NUCLEOTIDE SEQUENCE [LARGE SCALE GENOMIC DNA]</scope>
</reference>
<protein>
    <submittedName>
        <fullName evidence="8">Ribosome biogenesis protein</fullName>
    </submittedName>
</protein>
<evidence type="ECO:0000256" key="1">
    <source>
        <dbReference type="ARBA" id="ARBA00001974"/>
    </source>
</evidence>
<dbReference type="PANTHER" id="PTHR48467:SF1">
    <property type="entry name" value="GLUTAMATE SYNTHASE 1 [NADH], CHLOROPLASTIC-LIKE"/>
    <property type="match status" value="1"/>
</dbReference>
<evidence type="ECO:0000313" key="6">
    <source>
        <dbReference type="EMBL" id="VDK38950.1"/>
    </source>
</evidence>
<dbReference type="Proteomes" id="UP000271098">
    <property type="component" value="Unassembled WGS sequence"/>
</dbReference>
<sequence length="183" mass="20067">MLSSGMGRLCETDIPAPILDTLSKSQIRHVTIIGRRGPLDVSFTIKELREQITLPGCSFSVNIDDSDLSAANNSLPSLPRPRKRLVELLLDNINSGKKKAERHCQLLFRRVPTKSIRCGLLLYCIGFENVALDGLPADENGQLKMLDTVRVKTTGSGNARVYATGWCAHTPRGIIANTQVCHS</sequence>
<keyword evidence="4" id="KW-0521">NADP</keyword>
<reference evidence="8" key="1">
    <citation type="submission" date="2016-06" db="UniProtKB">
        <authorList>
            <consortium name="WormBaseParasite"/>
        </authorList>
    </citation>
    <scope>IDENTIFICATION</scope>
</reference>
<dbReference type="Gene3D" id="3.50.50.60">
    <property type="entry name" value="FAD/NAD(P)-binding domain"/>
    <property type="match status" value="1"/>
</dbReference>
<keyword evidence="7" id="KW-1185">Reference proteome</keyword>
<gene>
    <name evidence="6" type="ORF">GPUH_LOCUS3302</name>
</gene>
<dbReference type="GO" id="GO:0016491">
    <property type="term" value="F:oxidoreductase activity"/>
    <property type="evidence" value="ECO:0007669"/>
    <property type="project" value="UniProtKB-KW"/>
</dbReference>
<dbReference type="SUPFAM" id="SSF51905">
    <property type="entry name" value="FAD/NAD(P)-binding domain"/>
    <property type="match status" value="1"/>
</dbReference>
<organism evidence="8">
    <name type="scientific">Gongylonema pulchrum</name>
    <dbReference type="NCBI Taxonomy" id="637853"/>
    <lineage>
        <taxon>Eukaryota</taxon>
        <taxon>Metazoa</taxon>
        <taxon>Ecdysozoa</taxon>
        <taxon>Nematoda</taxon>
        <taxon>Chromadorea</taxon>
        <taxon>Rhabditida</taxon>
        <taxon>Spirurina</taxon>
        <taxon>Spiruromorpha</taxon>
        <taxon>Spiruroidea</taxon>
        <taxon>Gongylonematidae</taxon>
        <taxon>Gongylonema</taxon>
    </lineage>
</organism>
<evidence type="ECO:0000256" key="5">
    <source>
        <dbReference type="ARBA" id="ARBA00023002"/>
    </source>
</evidence>
<accession>A0A183D3L0</accession>
<evidence type="ECO:0000256" key="3">
    <source>
        <dbReference type="ARBA" id="ARBA00022827"/>
    </source>
</evidence>
<dbReference type="InterPro" id="IPR055275">
    <property type="entry name" value="Ferredox_Rdtase"/>
</dbReference>
<proteinExistence type="predicted"/>
<keyword evidence="3" id="KW-0274">FAD</keyword>
<dbReference type="OrthoDB" id="333024at2759"/>
<dbReference type="EMBL" id="UYRT01005564">
    <property type="protein sequence ID" value="VDK38950.1"/>
    <property type="molecule type" value="Genomic_DNA"/>
</dbReference>
<evidence type="ECO:0000256" key="4">
    <source>
        <dbReference type="ARBA" id="ARBA00022857"/>
    </source>
</evidence>
<dbReference type="AlphaFoldDB" id="A0A183D3L0"/>
<evidence type="ECO:0000256" key="2">
    <source>
        <dbReference type="ARBA" id="ARBA00022630"/>
    </source>
</evidence>
<keyword evidence="5" id="KW-0560">Oxidoreductase</keyword>
<dbReference type="PANTHER" id="PTHR48467">
    <property type="entry name" value="GLUTAMATE SYNTHASE 1 [NADH], CHLOROPLASTIC-LIKE"/>
    <property type="match status" value="1"/>
</dbReference>
<keyword evidence="2" id="KW-0285">Flavoprotein</keyword>
<dbReference type="WBParaSite" id="GPUH_0000330601-mRNA-1">
    <property type="protein sequence ID" value="GPUH_0000330601-mRNA-1"/>
    <property type="gene ID" value="GPUH_0000330601"/>
</dbReference>
<evidence type="ECO:0000313" key="7">
    <source>
        <dbReference type="Proteomes" id="UP000271098"/>
    </source>
</evidence>
<dbReference type="InterPro" id="IPR036188">
    <property type="entry name" value="FAD/NAD-bd_sf"/>
</dbReference>